<reference evidence="7" key="1">
    <citation type="submission" date="2013-09" db="EMBL/GenBank/DDBJ databases">
        <title>The Genome Sequence of Anopheles culicifacies species A.</title>
        <authorList>
            <consortium name="The Broad Institute Genomics Platform"/>
            <person name="Neafsey D.E."/>
            <person name="Besansky N."/>
            <person name="Howell P."/>
            <person name="Walton C."/>
            <person name="Young S.K."/>
            <person name="Zeng Q."/>
            <person name="Gargeya S."/>
            <person name="Fitzgerald M."/>
            <person name="Haas B."/>
            <person name="Abouelleil A."/>
            <person name="Allen A.W."/>
            <person name="Alvarado L."/>
            <person name="Arachchi H.M."/>
            <person name="Berlin A.M."/>
            <person name="Chapman S.B."/>
            <person name="Gainer-Dewar J."/>
            <person name="Goldberg J."/>
            <person name="Griggs A."/>
            <person name="Gujja S."/>
            <person name="Hansen M."/>
            <person name="Howarth C."/>
            <person name="Imamovic A."/>
            <person name="Ireland A."/>
            <person name="Larimer J."/>
            <person name="McCowan C."/>
            <person name="Murphy C."/>
            <person name="Pearson M."/>
            <person name="Poon T.W."/>
            <person name="Priest M."/>
            <person name="Roberts A."/>
            <person name="Saif S."/>
            <person name="Shea T."/>
            <person name="Sisk P."/>
            <person name="Sykes S."/>
            <person name="Wortman J."/>
            <person name="Nusbaum C."/>
            <person name="Birren B."/>
        </authorList>
    </citation>
    <scope>NUCLEOTIDE SEQUENCE [LARGE SCALE GENOMIC DNA]</scope>
    <source>
        <strain evidence="7">A-37</strain>
    </source>
</reference>
<evidence type="ECO:0000256" key="2">
    <source>
        <dbReference type="ARBA" id="ARBA00022801"/>
    </source>
</evidence>
<dbReference type="AlphaFoldDB" id="A0A182MD90"/>
<feature type="region of interest" description="Disordered" evidence="4">
    <location>
        <begin position="49"/>
        <end position="72"/>
    </location>
</feature>
<evidence type="ECO:0000256" key="3">
    <source>
        <dbReference type="ARBA" id="ARBA00023807"/>
    </source>
</evidence>
<name>A0A182MD90_9DIPT</name>
<dbReference type="EMBL" id="AXCM01000564">
    <property type="status" value="NOT_ANNOTATED_CDS"/>
    <property type="molecule type" value="Genomic_DNA"/>
</dbReference>
<dbReference type="GO" id="GO:0004535">
    <property type="term" value="F:poly(A)-specific ribonuclease activity"/>
    <property type="evidence" value="ECO:0007669"/>
    <property type="project" value="InterPro"/>
</dbReference>
<accession>A0A182MD90</accession>
<reference evidence="6" key="2">
    <citation type="submission" date="2020-05" db="UniProtKB">
        <authorList>
            <consortium name="EnsemblMetazoa"/>
        </authorList>
    </citation>
    <scope>IDENTIFICATION</scope>
    <source>
        <strain evidence="6">A-37</strain>
    </source>
</reference>
<evidence type="ECO:0000259" key="5">
    <source>
        <dbReference type="Pfam" id="PF03372"/>
    </source>
</evidence>
<dbReference type="Pfam" id="PF03372">
    <property type="entry name" value="Exo_endo_phos"/>
    <property type="match status" value="1"/>
</dbReference>
<keyword evidence="7" id="KW-1185">Reference proteome</keyword>
<protein>
    <recommendedName>
        <fullName evidence="3">Nocturnin</fullName>
    </recommendedName>
</protein>
<dbReference type="STRING" id="139723.A0A182MD90"/>
<dbReference type="InterPro" id="IPR036691">
    <property type="entry name" value="Endo/exonu/phosph_ase_sf"/>
</dbReference>
<dbReference type="EMBL" id="AXCM01000563">
    <property type="status" value="NOT_ANNOTATED_CDS"/>
    <property type="molecule type" value="Genomic_DNA"/>
</dbReference>
<dbReference type="InterPro" id="IPR034965">
    <property type="entry name" value="Deadenylase_nocturnin"/>
</dbReference>
<dbReference type="VEuPathDB" id="VectorBase:ACUA015454"/>
<dbReference type="GO" id="GO:0006139">
    <property type="term" value="P:nucleobase-containing compound metabolic process"/>
    <property type="evidence" value="ECO:0007669"/>
    <property type="project" value="UniProtKB-ARBA"/>
</dbReference>
<evidence type="ECO:0000313" key="6">
    <source>
        <dbReference type="EnsemblMetazoa" id="ACUA015454-PA"/>
    </source>
</evidence>
<dbReference type="EnsemblMetazoa" id="ACUA015454-RA">
    <property type="protein sequence ID" value="ACUA015454-PA"/>
    <property type="gene ID" value="ACUA015454"/>
</dbReference>
<evidence type="ECO:0000313" key="7">
    <source>
        <dbReference type="Proteomes" id="UP000075883"/>
    </source>
</evidence>
<dbReference type="CDD" id="cd09096">
    <property type="entry name" value="Deadenylase_nocturnin"/>
    <property type="match status" value="1"/>
</dbReference>
<dbReference type="Proteomes" id="UP000075883">
    <property type="component" value="Unassembled WGS sequence"/>
</dbReference>
<proteinExistence type="inferred from homology"/>
<organism evidence="6 7">
    <name type="scientific">Anopheles culicifacies</name>
    <dbReference type="NCBI Taxonomy" id="139723"/>
    <lineage>
        <taxon>Eukaryota</taxon>
        <taxon>Metazoa</taxon>
        <taxon>Ecdysozoa</taxon>
        <taxon>Arthropoda</taxon>
        <taxon>Hexapoda</taxon>
        <taxon>Insecta</taxon>
        <taxon>Pterygota</taxon>
        <taxon>Neoptera</taxon>
        <taxon>Endopterygota</taxon>
        <taxon>Diptera</taxon>
        <taxon>Nematocera</taxon>
        <taxon>Culicoidea</taxon>
        <taxon>Culicidae</taxon>
        <taxon>Anophelinae</taxon>
        <taxon>Anopheles</taxon>
        <taxon>culicifacies species complex</taxon>
    </lineage>
</organism>
<dbReference type="InterPro" id="IPR005135">
    <property type="entry name" value="Endo/exonuclease/phosphatase"/>
</dbReference>
<dbReference type="Gene3D" id="3.60.10.10">
    <property type="entry name" value="Endonuclease/exonuclease/phosphatase"/>
    <property type="match status" value="1"/>
</dbReference>
<dbReference type="PANTHER" id="PTHR12121">
    <property type="entry name" value="CARBON CATABOLITE REPRESSOR PROTEIN 4"/>
    <property type="match status" value="1"/>
</dbReference>
<evidence type="ECO:0000256" key="4">
    <source>
        <dbReference type="SAM" id="MobiDB-lite"/>
    </source>
</evidence>
<sequence>MDLLPVGRFGPKALTEKMGTISRMLPDGSVGFLRGNCRKDSFPDGGVLASHRAQPDATTVGPAATDEARNDDDEIDLSRFASEKDTRAYFKRKLAIFEASMMTPVAANRRLAARKLEMEGSFGEPYPPEGTERPIDELDCIPPRQLLMYLQCDHTVSVGLVVEEFGHSHSPTMLEPGSEIHLTEKPSSVRGGVPMNGALKKSHLQRVMLQRMGSFTSAPQIKNVDYQDDKLEITDGMSVPDLVEYCRIARGEDRPPLVKRKFLKPVDHINRTDLTDGFKMLHLDSISKTCSEPSLIASQLRIFQWNMLSQTLGMHNDGFVRCPMEALTWDCRRYQLIEEIVQNDPDIICLQEVDHFKFLQKILSTQNYEGVFFPKPDSPCLYINGNNGPDGCAVFYKKDRLEMVNHFTRVLEVWRVQSNQVAIAAVLRTRDTRQEICVTTTHLKARKGALLSKLRNEQGKDLLYFIDGVAENRPVILCGDFNAEPIEPIYSTVLNYKPLGLASAYSELLAEESQDENNQNALNMKPGERCSRSSIGSAHSINDECGLSNGVRTKAEQSAAYEPPYTTWKIREEGEVCHTIDYVFYSKDKLTVKNCLMFPSGEEIGIDRTPSFQYPSDHFSLVCDIELKPTTDDIQPDVSNSIPNHQL</sequence>
<evidence type="ECO:0000256" key="1">
    <source>
        <dbReference type="ARBA" id="ARBA00010774"/>
    </source>
</evidence>
<comment type="similarity">
    <text evidence="1">Belongs to the CCR4/nocturin family.</text>
</comment>
<keyword evidence="2" id="KW-0378">Hydrolase</keyword>
<feature type="domain" description="Endonuclease/exonuclease/phosphatase" evidence="5">
    <location>
        <begin position="304"/>
        <end position="618"/>
    </location>
</feature>
<dbReference type="GO" id="GO:0007623">
    <property type="term" value="P:circadian rhythm"/>
    <property type="evidence" value="ECO:0007669"/>
    <property type="project" value="InterPro"/>
</dbReference>
<dbReference type="PANTHER" id="PTHR12121:SF45">
    <property type="entry name" value="NOCTURNIN"/>
    <property type="match status" value="1"/>
</dbReference>
<dbReference type="SUPFAM" id="SSF56219">
    <property type="entry name" value="DNase I-like"/>
    <property type="match status" value="1"/>
</dbReference>
<dbReference type="InterPro" id="IPR050410">
    <property type="entry name" value="CCR4/nocturin_mRNA_transcr"/>
</dbReference>